<evidence type="ECO:0000256" key="4">
    <source>
        <dbReference type="ARBA" id="ARBA00022723"/>
    </source>
</evidence>
<evidence type="ECO:0000313" key="13">
    <source>
        <dbReference type="EMBL" id="NHR04507.1"/>
    </source>
</evidence>
<keyword evidence="9" id="KW-0961">Cell wall biogenesis/degradation</keyword>
<evidence type="ECO:0000256" key="3">
    <source>
        <dbReference type="ARBA" id="ARBA00022670"/>
    </source>
</evidence>
<dbReference type="PROSITE" id="PS51318">
    <property type="entry name" value="TAT"/>
    <property type="match status" value="1"/>
</dbReference>
<keyword evidence="7" id="KW-0862">Zinc</keyword>
<evidence type="ECO:0000256" key="2">
    <source>
        <dbReference type="ARBA" id="ARBA00004776"/>
    </source>
</evidence>
<dbReference type="Pfam" id="PF05951">
    <property type="entry name" value="Peptidase_M15_2"/>
    <property type="match status" value="1"/>
</dbReference>
<gene>
    <name evidence="13" type="ORF">HA052_04790</name>
</gene>
<evidence type="ECO:0000256" key="12">
    <source>
        <dbReference type="SAM" id="SignalP"/>
    </source>
</evidence>
<reference evidence="13 14" key="1">
    <citation type="submission" date="2020-03" db="EMBL/GenBank/DDBJ databases">
        <title>Draft genome sequence of environmentally isolated cultures.</title>
        <authorList>
            <person name="Wilson H.S."/>
            <person name="De Leon M.E."/>
        </authorList>
    </citation>
    <scope>NUCLEOTIDE SEQUENCE [LARGE SCALE GENOMIC DNA]</scope>
    <source>
        <strain evidence="13 14">HSC-31F16</strain>
    </source>
</reference>
<comment type="caution">
    <text evidence="13">The sequence shown here is derived from an EMBL/GenBank/DDBJ whole genome shotgun (WGS) entry which is preliminary data.</text>
</comment>
<accession>A0ABX0KY78</accession>
<dbReference type="PANTHER" id="PTHR37425:SF1">
    <property type="entry name" value="OUTER MEMBRANE PROTEIN"/>
    <property type="match status" value="1"/>
</dbReference>
<name>A0ABX0KY78_9NEIS</name>
<keyword evidence="8" id="KW-0482">Metalloprotease</keyword>
<evidence type="ECO:0000256" key="6">
    <source>
        <dbReference type="ARBA" id="ARBA00022801"/>
    </source>
</evidence>
<evidence type="ECO:0000256" key="5">
    <source>
        <dbReference type="ARBA" id="ARBA00022729"/>
    </source>
</evidence>
<dbReference type="Proteomes" id="UP001515641">
    <property type="component" value="Unassembled WGS sequence"/>
</dbReference>
<keyword evidence="5 12" id="KW-0732">Signal</keyword>
<sequence>MDHSRRTFLKTMLVASFAVPALFSPQALGNDFWNRPRTLRLRRAETGETVYETYWADGRIVQPGYDRICHLMRDVSAGVQCGMDVVLLDILRGMQGWFLSYGQDRVITINSGYRTDATNNRLEGAARNSWHKRGGAADVRIEDVPVDYMAQLARYLRGGGVGIYQQKRFLHVDRGNIRTWRG</sequence>
<proteinExistence type="inferred from homology"/>
<keyword evidence="4" id="KW-0479">Metal-binding</keyword>
<keyword evidence="3" id="KW-0645">Protease</keyword>
<keyword evidence="14" id="KW-1185">Reference proteome</keyword>
<evidence type="ECO:0000256" key="9">
    <source>
        <dbReference type="ARBA" id="ARBA00023316"/>
    </source>
</evidence>
<evidence type="ECO:0000256" key="1">
    <source>
        <dbReference type="ARBA" id="ARBA00001947"/>
    </source>
</evidence>
<feature type="signal peptide" evidence="12">
    <location>
        <begin position="1"/>
        <end position="29"/>
    </location>
</feature>
<dbReference type="InterPro" id="IPR010275">
    <property type="entry name" value="MepK"/>
</dbReference>
<evidence type="ECO:0000256" key="7">
    <source>
        <dbReference type="ARBA" id="ARBA00022833"/>
    </source>
</evidence>
<dbReference type="InterPro" id="IPR006311">
    <property type="entry name" value="TAT_signal"/>
</dbReference>
<dbReference type="SUPFAM" id="SSF55166">
    <property type="entry name" value="Hedgehog/DD-peptidase"/>
    <property type="match status" value="1"/>
</dbReference>
<dbReference type="InterPro" id="IPR009045">
    <property type="entry name" value="Zn_M74/Hedgehog-like"/>
</dbReference>
<feature type="chain" id="PRO_5046010543" description="Murein endopeptidase K" evidence="12">
    <location>
        <begin position="30"/>
        <end position="182"/>
    </location>
</feature>
<dbReference type="Gene3D" id="3.30.1380.10">
    <property type="match status" value="1"/>
</dbReference>
<evidence type="ECO:0000256" key="8">
    <source>
        <dbReference type="ARBA" id="ARBA00023049"/>
    </source>
</evidence>
<organism evidence="13 14">
    <name type="scientific">Chromobacterium fluminis</name>
    <dbReference type="NCBI Taxonomy" id="3044269"/>
    <lineage>
        <taxon>Bacteria</taxon>
        <taxon>Pseudomonadati</taxon>
        <taxon>Pseudomonadota</taxon>
        <taxon>Betaproteobacteria</taxon>
        <taxon>Neisseriales</taxon>
        <taxon>Chromobacteriaceae</taxon>
        <taxon>Chromobacterium</taxon>
    </lineage>
</organism>
<dbReference type="EMBL" id="JAAOMA010000004">
    <property type="protein sequence ID" value="NHR04507.1"/>
    <property type="molecule type" value="Genomic_DNA"/>
</dbReference>
<keyword evidence="6" id="KW-0378">Hydrolase</keyword>
<comment type="similarity">
    <text evidence="10">Belongs to the peptidase M15 family.</text>
</comment>
<comment type="pathway">
    <text evidence="2">Cell wall biogenesis; cell wall polysaccharide biosynthesis.</text>
</comment>
<comment type="cofactor">
    <cofactor evidence="1">
        <name>Zn(2+)</name>
        <dbReference type="ChEBI" id="CHEBI:29105"/>
    </cofactor>
</comment>
<evidence type="ECO:0000313" key="14">
    <source>
        <dbReference type="Proteomes" id="UP001515641"/>
    </source>
</evidence>
<evidence type="ECO:0000256" key="11">
    <source>
        <dbReference type="ARBA" id="ARBA00093666"/>
    </source>
</evidence>
<dbReference type="PANTHER" id="PTHR37425">
    <property type="match status" value="1"/>
</dbReference>
<protein>
    <recommendedName>
        <fullName evidence="11">Murein endopeptidase K</fullName>
    </recommendedName>
</protein>
<evidence type="ECO:0000256" key="10">
    <source>
        <dbReference type="ARBA" id="ARBA00093448"/>
    </source>
</evidence>